<evidence type="ECO:0000256" key="5">
    <source>
        <dbReference type="ARBA" id="ARBA00023136"/>
    </source>
</evidence>
<dbReference type="InterPro" id="IPR045214">
    <property type="entry name" value="Surf1/Surf4"/>
</dbReference>
<reference evidence="7 8" key="1">
    <citation type="submission" date="2018-03" db="EMBL/GenBank/DDBJ databases">
        <title>Marinobacter brunus sp. nov., a marine bacterium of Gamma-proteobacteria isolated from the surface seawater of the South China Sea.</title>
        <authorList>
            <person name="Cheng H."/>
            <person name="Wu Y.-H."/>
            <person name="Xamxidin M."/>
            <person name="Xu X.-W."/>
        </authorList>
    </citation>
    <scope>NUCLEOTIDE SEQUENCE [LARGE SCALE GENOMIC DNA]</scope>
    <source>
        <strain evidence="7 8">NH169-3</strain>
    </source>
</reference>
<evidence type="ECO:0000256" key="6">
    <source>
        <dbReference type="RuleBase" id="RU363076"/>
    </source>
</evidence>
<dbReference type="InterPro" id="IPR002994">
    <property type="entry name" value="Surf1/Shy1"/>
</dbReference>
<evidence type="ECO:0000256" key="1">
    <source>
        <dbReference type="ARBA" id="ARBA00004370"/>
    </source>
</evidence>
<accession>A0A2T1KUT8</accession>
<keyword evidence="6" id="KW-1003">Cell membrane</keyword>
<proteinExistence type="inferred from homology"/>
<feature type="transmembrane region" description="Helical" evidence="6">
    <location>
        <begin position="205"/>
        <end position="225"/>
    </location>
</feature>
<protein>
    <recommendedName>
        <fullName evidence="6">SURF1-like protein</fullName>
    </recommendedName>
</protein>
<dbReference type="OrthoDB" id="9789940at2"/>
<dbReference type="PANTHER" id="PTHR23427:SF2">
    <property type="entry name" value="SURFEIT LOCUS PROTEIN 1"/>
    <property type="match status" value="1"/>
</dbReference>
<keyword evidence="3 6" id="KW-0812">Transmembrane</keyword>
<evidence type="ECO:0000256" key="2">
    <source>
        <dbReference type="ARBA" id="ARBA00007165"/>
    </source>
</evidence>
<comment type="subcellular location">
    <subcellularLocation>
        <location evidence="6">Cell membrane</location>
        <topology evidence="6">Multi-pass membrane protein</topology>
    </subcellularLocation>
    <subcellularLocation>
        <location evidence="1">Membrane</location>
    </subcellularLocation>
</comment>
<dbReference type="EMBL" id="PXNP01000009">
    <property type="protein sequence ID" value="PSF13493.1"/>
    <property type="molecule type" value="Genomic_DNA"/>
</dbReference>
<gene>
    <name evidence="7" type="ORF">C7H09_02505</name>
</gene>
<dbReference type="PROSITE" id="PS50895">
    <property type="entry name" value="SURF1"/>
    <property type="match status" value="1"/>
</dbReference>
<dbReference type="PROSITE" id="PS00430">
    <property type="entry name" value="TONB_DEPENDENT_REC_1"/>
    <property type="match status" value="1"/>
</dbReference>
<dbReference type="InterPro" id="IPR010916">
    <property type="entry name" value="TonB_box_CS"/>
</dbReference>
<organism evidence="7 8">
    <name type="scientific">Marinobacter fuscus</name>
    <dbReference type="NCBI Taxonomy" id="2109942"/>
    <lineage>
        <taxon>Bacteria</taxon>
        <taxon>Pseudomonadati</taxon>
        <taxon>Pseudomonadota</taxon>
        <taxon>Gammaproteobacteria</taxon>
        <taxon>Pseudomonadales</taxon>
        <taxon>Marinobacteraceae</taxon>
        <taxon>Marinobacter</taxon>
    </lineage>
</organism>
<name>A0A2T1KUT8_9GAMM</name>
<dbReference type="PANTHER" id="PTHR23427">
    <property type="entry name" value="SURFEIT LOCUS PROTEIN"/>
    <property type="match status" value="1"/>
</dbReference>
<dbReference type="Proteomes" id="UP000239866">
    <property type="component" value="Unassembled WGS sequence"/>
</dbReference>
<comment type="caution">
    <text evidence="6">Lacks conserved residue(s) required for the propagation of feature annotation.</text>
</comment>
<dbReference type="AlphaFoldDB" id="A0A2T1KUT8"/>
<dbReference type="CDD" id="cd06662">
    <property type="entry name" value="SURF1"/>
    <property type="match status" value="1"/>
</dbReference>
<comment type="similarity">
    <text evidence="2 6">Belongs to the SURF1 family.</text>
</comment>
<evidence type="ECO:0000313" key="8">
    <source>
        <dbReference type="Proteomes" id="UP000239866"/>
    </source>
</evidence>
<evidence type="ECO:0000256" key="3">
    <source>
        <dbReference type="ARBA" id="ARBA00022692"/>
    </source>
</evidence>
<comment type="caution">
    <text evidence="7">The sequence shown here is derived from an EMBL/GenBank/DDBJ whole genome shotgun (WGS) entry which is preliminary data.</text>
</comment>
<evidence type="ECO:0000256" key="4">
    <source>
        <dbReference type="ARBA" id="ARBA00022989"/>
    </source>
</evidence>
<keyword evidence="8" id="KW-1185">Reference proteome</keyword>
<evidence type="ECO:0000313" key="7">
    <source>
        <dbReference type="EMBL" id="PSF13493.1"/>
    </source>
</evidence>
<dbReference type="Pfam" id="PF02104">
    <property type="entry name" value="SURF1"/>
    <property type="match status" value="1"/>
</dbReference>
<keyword evidence="5 6" id="KW-0472">Membrane</keyword>
<dbReference type="GO" id="GO:0005886">
    <property type="term" value="C:plasma membrane"/>
    <property type="evidence" value="ECO:0007669"/>
    <property type="project" value="UniProtKB-SubCell"/>
</dbReference>
<keyword evidence="4 6" id="KW-1133">Transmembrane helix</keyword>
<sequence length="245" mass="27061">MSGRWQFDWRLLLFTGLMLPLLLSLGVWQLQRAGEKTLLLEAWQSRDSVLVWASVPETQLQTGQRVAVTGWYDEATWLLDNRTRDGRAGYEVLTLFQPIDGPPVVINRGWVPAPPTRAQLPVVTTPEGVFTLQGRVADYPEPPVLGQPEPSPSGWPRRVQALPRSRVSSQVADPSTRLLLLADSQQPGAYRADKAPDVMGPQTHYGYASQWFALAAVLTILTLVASYKKTTKDSQAGADNDNDNG</sequence>